<reference evidence="2 3" key="1">
    <citation type="submission" date="2016-02" db="EMBL/GenBank/DDBJ databases">
        <title>Secondary metabolites in Legionella.</title>
        <authorList>
            <person name="Tobias N.J."/>
            <person name="Bode H.B."/>
        </authorList>
    </citation>
    <scope>NUCLEOTIDE SEQUENCE [LARGE SCALE GENOMIC DNA]</scope>
    <source>
        <strain evidence="2 3">DSM 19216</strain>
    </source>
</reference>
<dbReference type="OrthoDB" id="5653829at2"/>
<proteinExistence type="predicted"/>
<feature type="compositionally biased region" description="Polar residues" evidence="1">
    <location>
        <begin position="141"/>
        <end position="151"/>
    </location>
</feature>
<evidence type="ECO:0000256" key="1">
    <source>
        <dbReference type="SAM" id="MobiDB-lite"/>
    </source>
</evidence>
<dbReference type="AlphaFoldDB" id="A0A1E5JTV7"/>
<dbReference type="RefSeq" id="WP_058516181.1">
    <property type="nucleotide sequence ID" value="NZ_CAAAIE010000008.1"/>
</dbReference>
<feature type="region of interest" description="Disordered" evidence="1">
    <location>
        <begin position="117"/>
        <end position="163"/>
    </location>
</feature>
<gene>
    <name evidence="2" type="ORF">lpari_01513</name>
</gene>
<protein>
    <submittedName>
        <fullName evidence="2">Uncharacterized protein</fullName>
    </submittedName>
</protein>
<organism evidence="2 3">
    <name type="scientific">Legionella parisiensis</name>
    <dbReference type="NCBI Taxonomy" id="45071"/>
    <lineage>
        <taxon>Bacteria</taxon>
        <taxon>Pseudomonadati</taxon>
        <taxon>Pseudomonadota</taxon>
        <taxon>Gammaproteobacteria</taxon>
        <taxon>Legionellales</taxon>
        <taxon>Legionellaceae</taxon>
        <taxon>Legionella</taxon>
    </lineage>
</organism>
<comment type="caution">
    <text evidence="2">The sequence shown here is derived from an EMBL/GenBank/DDBJ whole genome shotgun (WGS) entry which is preliminary data.</text>
</comment>
<evidence type="ECO:0000313" key="3">
    <source>
        <dbReference type="Proteomes" id="UP000095229"/>
    </source>
</evidence>
<feature type="compositionally biased region" description="Basic and acidic residues" evidence="1">
    <location>
        <begin position="128"/>
        <end position="138"/>
    </location>
</feature>
<accession>A0A1E5JTV7</accession>
<dbReference type="PATRIC" id="fig|45071.6.peg.255"/>
<keyword evidence="3" id="KW-1185">Reference proteome</keyword>
<dbReference type="Proteomes" id="UP000095229">
    <property type="component" value="Unassembled WGS sequence"/>
</dbReference>
<dbReference type="EMBL" id="LSOG01000047">
    <property type="protein sequence ID" value="OEH47498.1"/>
    <property type="molecule type" value="Genomic_DNA"/>
</dbReference>
<name>A0A1E5JTV7_9GAMM</name>
<dbReference type="STRING" id="45071.Lpar_0238"/>
<sequence length="346" mass="39583">MGKDAKEKKAFESASNMRTIYIEQLQKCKSASQFESISSRYEEKKRKNPKTVSFTPYHTEVISGLDLQIKQLTEKLKAQFFSVTPIETSLSAYDREKNDTTDLLPEAHVSDELPHVNQQDLDAQPKAVTEKPLQKEEGGSLTRSLTKQSGVFVTPVDGKPKSRHVTWNEKQLKETEEQQKQHLETYVDQKARRHRNAQLTEVKEKLRTLHTKQTKYDTKAKEYHRKKDQEGEAKYREAAKAAGNIHNQIAKLVDQYIRDGDLDSFKLNSQNILGDDKNNDVKTLRAYRGWWEKFLDDLVELINSGFTRVGSSIRVHELSMFKPATTDGGNKINDISNAINSVKATI</sequence>
<evidence type="ECO:0000313" key="2">
    <source>
        <dbReference type="EMBL" id="OEH47498.1"/>
    </source>
</evidence>